<keyword evidence="1" id="KW-0732">Signal</keyword>
<name>A0ABN9YBC0_9DINO</name>
<dbReference type="Proteomes" id="UP001189429">
    <property type="component" value="Unassembled WGS sequence"/>
</dbReference>
<organism evidence="2 3">
    <name type="scientific">Prorocentrum cordatum</name>
    <dbReference type="NCBI Taxonomy" id="2364126"/>
    <lineage>
        <taxon>Eukaryota</taxon>
        <taxon>Sar</taxon>
        <taxon>Alveolata</taxon>
        <taxon>Dinophyceae</taxon>
        <taxon>Prorocentrales</taxon>
        <taxon>Prorocentraceae</taxon>
        <taxon>Prorocentrum</taxon>
    </lineage>
</organism>
<evidence type="ECO:0000256" key="1">
    <source>
        <dbReference type="SAM" id="SignalP"/>
    </source>
</evidence>
<evidence type="ECO:0000313" key="3">
    <source>
        <dbReference type="Proteomes" id="UP001189429"/>
    </source>
</evidence>
<gene>
    <name evidence="2" type="ORF">PCOR1329_LOCUS82945</name>
</gene>
<keyword evidence="3" id="KW-1185">Reference proteome</keyword>
<dbReference type="EMBL" id="CAUYUJ010021972">
    <property type="protein sequence ID" value="CAK0908199.1"/>
    <property type="molecule type" value="Genomic_DNA"/>
</dbReference>
<accession>A0ABN9YBC0</accession>
<comment type="caution">
    <text evidence="2">The sequence shown here is derived from an EMBL/GenBank/DDBJ whole genome shotgun (WGS) entry which is preliminary data.</text>
</comment>
<protein>
    <submittedName>
        <fullName evidence="2">Uncharacterized protein</fullName>
    </submittedName>
</protein>
<sequence length="221" mass="24149">MFAHPRFSQPGVGHSLAAKLWLVAGLIAASFLPAADAAFQPEAISQLVPCASLEELSDAQLSLADRAKTPYECLAIVYRDALLEIWKHGLSFNFGQLNRSEYNMLYAKYASPWLTPITLTDQLHAPQHNAGNPQSGSATSAIALSASDEENIITAGIVLAVLPRSSRILAVYSMLLQSGMKAQRIRRLPPTPIEVFLWWLPTTPRSLTIGFLIFSQCQSVD</sequence>
<feature type="chain" id="PRO_5046885243" evidence="1">
    <location>
        <begin position="38"/>
        <end position="221"/>
    </location>
</feature>
<reference evidence="2" key="1">
    <citation type="submission" date="2023-10" db="EMBL/GenBank/DDBJ databases">
        <authorList>
            <person name="Chen Y."/>
            <person name="Shah S."/>
            <person name="Dougan E. K."/>
            <person name="Thang M."/>
            <person name="Chan C."/>
        </authorList>
    </citation>
    <scope>NUCLEOTIDE SEQUENCE [LARGE SCALE GENOMIC DNA]</scope>
</reference>
<evidence type="ECO:0000313" key="2">
    <source>
        <dbReference type="EMBL" id="CAK0908199.1"/>
    </source>
</evidence>
<feature type="signal peptide" evidence="1">
    <location>
        <begin position="1"/>
        <end position="37"/>
    </location>
</feature>
<proteinExistence type="predicted"/>